<dbReference type="EMBL" id="OUUZ01000013">
    <property type="protein sequence ID" value="SPQ24616.1"/>
    <property type="molecule type" value="Genomic_DNA"/>
</dbReference>
<evidence type="ECO:0000313" key="2">
    <source>
        <dbReference type="EMBL" id="SPQ24616.1"/>
    </source>
</evidence>
<sequence length="181" mass="19704">MTMEVESIASTFAIVGSPPTSSMDVDGPVSTFEIVGSPTTSMDVDTPVAAPGSPSRRLPDDPLRGCLKTPGKRRAGWLFTRFDPNARCVITGDVVPAHLRDRAEWAAAILSRIERRRAMQALGDRDRQEPPVEWEPSSCDEPMTGVSEEDDALAMRSRAEEAELDRRLELAALIAIANSAR</sequence>
<proteinExistence type="predicted"/>
<organism evidence="2 3">
    <name type="scientific">Thermothielavioides terrestris</name>
    <dbReference type="NCBI Taxonomy" id="2587410"/>
    <lineage>
        <taxon>Eukaryota</taxon>
        <taxon>Fungi</taxon>
        <taxon>Dikarya</taxon>
        <taxon>Ascomycota</taxon>
        <taxon>Pezizomycotina</taxon>
        <taxon>Sordariomycetes</taxon>
        <taxon>Sordariomycetidae</taxon>
        <taxon>Sordariales</taxon>
        <taxon>Chaetomiaceae</taxon>
        <taxon>Thermothielavioides</taxon>
    </lineage>
</organism>
<gene>
    <name evidence="2" type="ORF">TT172_LOCUS7035</name>
</gene>
<evidence type="ECO:0000313" key="3">
    <source>
        <dbReference type="Proteomes" id="UP000289323"/>
    </source>
</evidence>
<evidence type="ECO:0000256" key="1">
    <source>
        <dbReference type="SAM" id="MobiDB-lite"/>
    </source>
</evidence>
<name>A0A446BQ52_9PEZI</name>
<dbReference type="AlphaFoldDB" id="A0A446BQ52"/>
<feature type="region of interest" description="Disordered" evidence="1">
    <location>
        <begin position="122"/>
        <end position="158"/>
    </location>
</feature>
<reference evidence="2 3" key="1">
    <citation type="submission" date="2018-04" db="EMBL/GenBank/DDBJ databases">
        <authorList>
            <person name="Huttner S."/>
            <person name="Dainat J."/>
        </authorList>
    </citation>
    <scope>NUCLEOTIDE SEQUENCE [LARGE SCALE GENOMIC DNA]</scope>
</reference>
<protein>
    <submittedName>
        <fullName evidence="2">0d7afd07-3174-4cfd-a50b-d1858e99309c</fullName>
    </submittedName>
</protein>
<accession>A0A446BQ52</accession>
<feature type="region of interest" description="Disordered" evidence="1">
    <location>
        <begin position="37"/>
        <end position="64"/>
    </location>
</feature>
<dbReference type="Proteomes" id="UP000289323">
    <property type="component" value="Unassembled WGS sequence"/>
</dbReference>